<proteinExistence type="predicted"/>
<keyword evidence="3" id="KW-1185">Reference proteome</keyword>
<feature type="non-terminal residue" evidence="2">
    <location>
        <position position="167"/>
    </location>
</feature>
<gene>
    <name evidence="2" type="ORF">OESDEN_17316</name>
</gene>
<reference evidence="2 3" key="1">
    <citation type="submission" date="2014-03" db="EMBL/GenBank/DDBJ databases">
        <title>Draft genome of the hookworm Oesophagostomum dentatum.</title>
        <authorList>
            <person name="Mitreva M."/>
        </authorList>
    </citation>
    <scope>NUCLEOTIDE SEQUENCE [LARGE SCALE GENOMIC DNA]</scope>
    <source>
        <strain evidence="2 3">OD-Hann</strain>
    </source>
</reference>
<dbReference type="GO" id="GO:0005732">
    <property type="term" value="C:sno(s)RNA-containing ribonucleoprotein complex"/>
    <property type="evidence" value="ECO:0007669"/>
    <property type="project" value="InterPro"/>
</dbReference>
<dbReference type="Proteomes" id="UP000053660">
    <property type="component" value="Unassembled WGS sequence"/>
</dbReference>
<name>A0A0B1SDI4_OESDE</name>
<evidence type="ECO:0000313" key="2">
    <source>
        <dbReference type="EMBL" id="KHJ82989.1"/>
    </source>
</evidence>
<evidence type="ECO:0000313" key="3">
    <source>
        <dbReference type="Proteomes" id="UP000053660"/>
    </source>
</evidence>
<feature type="compositionally biased region" description="Acidic residues" evidence="1">
    <location>
        <begin position="85"/>
        <end position="122"/>
    </location>
</feature>
<protein>
    <submittedName>
        <fullName evidence="2">Uncharacterized protein</fullName>
    </submittedName>
</protein>
<dbReference type="InterPro" id="IPR012173">
    <property type="entry name" value="Mpp10"/>
</dbReference>
<dbReference type="GO" id="GO:0034457">
    <property type="term" value="C:Mpp10 complex"/>
    <property type="evidence" value="ECO:0007669"/>
    <property type="project" value="InterPro"/>
</dbReference>
<sequence length="167" mass="19905">MPNTKDDAKYVELETFKQLFKRPKFYGKTFKRAICALYAHSCALNPRKNDLPVELMGTDNETMWQFISFRCKQISKEYRRNSEHMDDEEEMEANFDEDLKDLDRELDEMREENDDQEEEQDENIAPRKKFPKSIVDDKFFSLAEMNAFLDEQDRMENATTDILDTAD</sequence>
<feature type="region of interest" description="Disordered" evidence="1">
    <location>
        <begin position="79"/>
        <end position="129"/>
    </location>
</feature>
<evidence type="ECO:0000256" key="1">
    <source>
        <dbReference type="SAM" id="MobiDB-lite"/>
    </source>
</evidence>
<accession>A0A0B1SDI4</accession>
<dbReference type="EMBL" id="KN575905">
    <property type="protein sequence ID" value="KHJ82989.1"/>
    <property type="molecule type" value="Genomic_DNA"/>
</dbReference>
<dbReference type="Pfam" id="PF04006">
    <property type="entry name" value="Mpp10"/>
    <property type="match status" value="1"/>
</dbReference>
<organism evidence="2 3">
    <name type="scientific">Oesophagostomum dentatum</name>
    <name type="common">Nodular worm</name>
    <dbReference type="NCBI Taxonomy" id="61180"/>
    <lineage>
        <taxon>Eukaryota</taxon>
        <taxon>Metazoa</taxon>
        <taxon>Ecdysozoa</taxon>
        <taxon>Nematoda</taxon>
        <taxon>Chromadorea</taxon>
        <taxon>Rhabditida</taxon>
        <taxon>Rhabditina</taxon>
        <taxon>Rhabditomorpha</taxon>
        <taxon>Strongyloidea</taxon>
        <taxon>Strongylidae</taxon>
        <taxon>Oesophagostomum</taxon>
    </lineage>
</organism>
<dbReference type="AlphaFoldDB" id="A0A0B1SDI4"/>
<dbReference type="GO" id="GO:0006364">
    <property type="term" value="P:rRNA processing"/>
    <property type="evidence" value="ECO:0007669"/>
    <property type="project" value="InterPro"/>
</dbReference>
<dbReference type="OrthoDB" id="5877613at2759"/>